<dbReference type="PRINTS" id="PR00080">
    <property type="entry name" value="SDRFAMILY"/>
</dbReference>
<keyword evidence="5" id="KW-1185">Reference proteome</keyword>
<evidence type="ECO:0000313" key="5">
    <source>
        <dbReference type="Proteomes" id="UP000813461"/>
    </source>
</evidence>
<reference evidence="4" key="1">
    <citation type="journal article" date="2021" name="Nat. Commun.">
        <title>Genetic determinants of endophytism in the Arabidopsis root mycobiome.</title>
        <authorList>
            <person name="Mesny F."/>
            <person name="Miyauchi S."/>
            <person name="Thiergart T."/>
            <person name="Pickel B."/>
            <person name="Atanasova L."/>
            <person name="Karlsson M."/>
            <person name="Huettel B."/>
            <person name="Barry K.W."/>
            <person name="Haridas S."/>
            <person name="Chen C."/>
            <person name="Bauer D."/>
            <person name="Andreopoulos W."/>
            <person name="Pangilinan J."/>
            <person name="LaButti K."/>
            <person name="Riley R."/>
            <person name="Lipzen A."/>
            <person name="Clum A."/>
            <person name="Drula E."/>
            <person name="Henrissat B."/>
            <person name="Kohler A."/>
            <person name="Grigoriev I.V."/>
            <person name="Martin F.M."/>
            <person name="Hacquard S."/>
        </authorList>
    </citation>
    <scope>NUCLEOTIDE SEQUENCE</scope>
    <source>
        <strain evidence="4">MPI-SDFR-AT-0120</strain>
    </source>
</reference>
<dbReference type="Gene3D" id="3.40.50.720">
    <property type="entry name" value="NAD(P)-binding Rossmann-like Domain"/>
    <property type="match status" value="1"/>
</dbReference>
<evidence type="ECO:0000313" key="4">
    <source>
        <dbReference type="EMBL" id="KAH7082179.1"/>
    </source>
</evidence>
<dbReference type="InterPro" id="IPR002347">
    <property type="entry name" value="SDR_fam"/>
</dbReference>
<organism evidence="4 5">
    <name type="scientific">Paraphoma chrysanthemicola</name>
    <dbReference type="NCBI Taxonomy" id="798071"/>
    <lineage>
        <taxon>Eukaryota</taxon>
        <taxon>Fungi</taxon>
        <taxon>Dikarya</taxon>
        <taxon>Ascomycota</taxon>
        <taxon>Pezizomycotina</taxon>
        <taxon>Dothideomycetes</taxon>
        <taxon>Pleosporomycetidae</taxon>
        <taxon>Pleosporales</taxon>
        <taxon>Pleosporineae</taxon>
        <taxon>Phaeosphaeriaceae</taxon>
        <taxon>Paraphoma</taxon>
    </lineage>
</organism>
<dbReference type="PANTHER" id="PTHR43639:SF1">
    <property type="entry name" value="SHORT-CHAIN DEHYDROGENASE_REDUCTASE FAMILY PROTEIN"/>
    <property type="match status" value="1"/>
</dbReference>
<dbReference type="OrthoDB" id="5840532at2759"/>
<comment type="similarity">
    <text evidence="1">Belongs to the short-chain dehydrogenases/reductases (SDR) family.</text>
</comment>
<keyword evidence="3" id="KW-0560">Oxidoreductase</keyword>
<dbReference type="PANTHER" id="PTHR43639">
    <property type="entry name" value="OXIDOREDUCTASE, SHORT-CHAIN DEHYDROGENASE/REDUCTASE FAMILY (AFU_ORTHOLOGUE AFUA_5G02870)"/>
    <property type="match status" value="1"/>
</dbReference>
<evidence type="ECO:0000256" key="1">
    <source>
        <dbReference type="ARBA" id="ARBA00006484"/>
    </source>
</evidence>
<keyword evidence="2" id="KW-0521">NADP</keyword>
<dbReference type="InterPro" id="IPR036291">
    <property type="entry name" value="NAD(P)-bd_dom_sf"/>
</dbReference>
<accession>A0A8K0VVX5</accession>
<comment type="caution">
    <text evidence="4">The sequence shown here is derived from an EMBL/GenBank/DDBJ whole genome shotgun (WGS) entry which is preliminary data.</text>
</comment>
<dbReference type="CDD" id="cd05233">
    <property type="entry name" value="SDR_c"/>
    <property type="match status" value="1"/>
</dbReference>
<dbReference type="PRINTS" id="PR00081">
    <property type="entry name" value="GDHRDH"/>
</dbReference>
<sequence length="272" mass="29738">MRILLTGGARGVGRGLFRHFLQGGHNVIILDSNTEELNHVKKQAEKWSSGTKASWTALQCDLSKRDEIKSAFDTVKEKFDGKLDLLINNAFPTTLVLSEDRRMEGEGDAMEQEWDLKIAIGLTAPFILSRLCTPLLAAGNSTPDSPGTIINISSTRAYQAEADHEAYSTAKAGILGLTQSMSISLGHRHRIRVNAIIPGWIHVLNECKAADEQGAKWEEGLSKEDIEWHPAGRVGKADDIARAVDYLVASDFVTGQEVVVDGGVGRKMVYPE</sequence>
<dbReference type="SUPFAM" id="SSF51735">
    <property type="entry name" value="NAD(P)-binding Rossmann-fold domains"/>
    <property type="match status" value="1"/>
</dbReference>
<name>A0A8K0VVX5_9PLEO</name>
<dbReference type="AlphaFoldDB" id="A0A8K0VVX5"/>
<protein>
    <submittedName>
        <fullName evidence="4">Short-chain dehydrogenase/reductase-like protein SDR</fullName>
    </submittedName>
</protein>
<dbReference type="PROSITE" id="PS00061">
    <property type="entry name" value="ADH_SHORT"/>
    <property type="match status" value="1"/>
</dbReference>
<evidence type="ECO:0000256" key="2">
    <source>
        <dbReference type="ARBA" id="ARBA00022857"/>
    </source>
</evidence>
<dbReference type="InterPro" id="IPR020904">
    <property type="entry name" value="Sc_DH/Rdtase_CS"/>
</dbReference>
<dbReference type="EMBL" id="JAGMVJ010000014">
    <property type="protein sequence ID" value="KAH7082179.1"/>
    <property type="molecule type" value="Genomic_DNA"/>
</dbReference>
<evidence type="ECO:0000256" key="3">
    <source>
        <dbReference type="ARBA" id="ARBA00023002"/>
    </source>
</evidence>
<dbReference type="GO" id="GO:0016491">
    <property type="term" value="F:oxidoreductase activity"/>
    <property type="evidence" value="ECO:0007669"/>
    <property type="project" value="UniProtKB-KW"/>
</dbReference>
<gene>
    <name evidence="4" type="ORF">FB567DRAFT_530736</name>
</gene>
<dbReference type="Pfam" id="PF13561">
    <property type="entry name" value="adh_short_C2"/>
    <property type="match status" value="1"/>
</dbReference>
<proteinExistence type="inferred from homology"/>
<dbReference type="Proteomes" id="UP000813461">
    <property type="component" value="Unassembled WGS sequence"/>
</dbReference>